<accession>A0ABX6P4L9</accession>
<dbReference type="Proteomes" id="UP000500826">
    <property type="component" value="Chromosome"/>
</dbReference>
<proteinExistence type="predicted"/>
<reference evidence="2 3" key="1">
    <citation type="submission" date="2020-05" db="EMBL/GenBank/DDBJ databases">
        <title>Ramlibacter rhizophilus sp. nov., isolated from rhizosphere soil of national flower Mugunghwa from South Korea.</title>
        <authorList>
            <person name="Zheng-Fei Y."/>
            <person name="Huan T."/>
        </authorList>
    </citation>
    <scope>NUCLEOTIDE SEQUENCE [LARGE SCALE GENOMIC DNA]</scope>
    <source>
        <strain evidence="2 3">H242</strain>
    </source>
</reference>
<evidence type="ECO:0000256" key="1">
    <source>
        <dbReference type="SAM" id="MobiDB-lite"/>
    </source>
</evidence>
<evidence type="ECO:0000313" key="2">
    <source>
        <dbReference type="EMBL" id="QJW84323.1"/>
    </source>
</evidence>
<dbReference type="EMBL" id="CP053418">
    <property type="protein sequence ID" value="QJW84323.1"/>
    <property type="molecule type" value="Genomic_DNA"/>
</dbReference>
<gene>
    <name evidence="2" type="ORF">HK414_12505</name>
</gene>
<keyword evidence="3" id="KW-1185">Reference proteome</keyword>
<sequence>MITALPIGDLFQSFVDKDPRWPLGDKASRVSGQTSPACASGCRRPASRPSDCRMRGTTPSATRTAWPIRCAS</sequence>
<protein>
    <submittedName>
        <fullName evidence="2">Uncharacterized protein</fullName>
    </submittedName>
</protein>
<organism evidence="2 3">
    <name type="scientific">Ramlibacter terrae</name>
    <dbReference type="NCBI Taxonomy" id="2732511"/>
    <lineage>
        <taxon>Bacteria</taxon>
        <taxon>Pseudomonadati</taxon>
        <taxon>Pseudomonadota</taxon>
        <taxon>Betaproteobacteria</taxon>
        <taxon>Burkholderiales</taxon>
        <taxon>Comamonadaceae</taxon>
        <taxon>Ramlibacter</taxon>
    </lineage>
</organism>
<name>A0ABX6P4L9_9BURK</name>
<feature type="region of interest" description="Disordered" evidence="1">
    <location>
        <begin position="22"/>
        <end position="72"/>
    </location>
</feature>
<evidence type="ECO:0000313" key="3">
    <source>
        <dbReference type="Proteomes" id="UP000500826"/>
    </source>
</evidence>
<reference evidence="2 3" key="2">
    <citation type="submission" date="2020-05" db="EMBL/GenBank/DDBJ databases">
        <authorList>
            <person name="Khan S.A."/>
            <person name="Jeon C.O."/>
            <person name="Chun B.H."/>
        </authorList>
    </citation>
    <scope>NUCLEOTIDE SEQUENCE [LARGE SCALE GENOMIC DNA]</scope>
    <source>
        <strain evidence="2 3">H242</strain>
    </source>
</reference>